<accession>A0A895XGY6</accession>
<protein>
    <submittedName>
        <fullName evidence="1">Uncharacterized protein</fullName>
    </submittedName>
</protein>
<evidence type="ECO:0000313" key="1">
    <source>
        <dbReference type="EMBL" id="QSB05111.1"/>
    </source>
</evidence>
<keyword evidence="2" id="KW-1185">Reference proteome</keyword>
<evidence type="ECO:0000313" key="2">
    <source>
        <dbReference type="Proteomes" id="UP000662939"/>
    </source>
</evidence>
<dbReference type="RefSeq" id="WP_213171112.1">
    <property type="nucleotide sequence ID" value="NZ_CP070496.1"/>
</dbReference>
<organism evidence="1 2">
    <name type="scientific">Natronoglycomyces albus</name>
    <dbReference type="NCBI Taxonomy" id="2811108"/>
    <lineage>
        <taxon>Bacteria</taxon>
        <taxon>Bacillati</taxon>
        <taxon>Actinomycetota</taxon>
        <taxon>Actinomycetes</taxon>
        <taxon>Glycomycetales</taxon>
        <taxon>Glycomycetaceae</taxon>
        <taxon>Natronoglycomyces</taxon>
    </lineage>
</organism>
<dbReference type="AlphaFoldDB" id="A0A895XGY6"/>
<gene>
    <name evidence="1" type="ORF">JQS30_15340</name>
</gene>
<name>A0A895XGY6_9ACTN</name>
<dbReference type="EMBL" id="CP070496">
    <property type="protein sequence ID" value="QSB05111.1"/>
    <property type="molecule type" value="Genomic_DNA"/>
</dbReference>
<proteinExistence type="predicted"/>
<reference evidence="1" key="1">
    <citation type="submission" date="2021-02" db="EMBL/GenBank/DDBJ databases">
        <title>Natronoglycomyces albus gen. nov., sp. nov, a haloalkaliphilic actinobacterium from a soda solonchak soil.</title>
        <authorList>
            <person name="Sorokin D.Y."/>
            <person name="Khijniak T.V."/>
            <person name="Zakharycheva A.P."/>
            <person name="Boueva O.V."/>
            <person name="Ariskina E.V."/>
            <person name="Hahnke R.L."/>
            <person name="Bunk B."/>
            <person name="Sproer C."/>
            <person name="Schumann P."/>
            <person name="Evtushenko L.I."/>
            <person name="Kublanov I.V."/>
        </authorList>
    </citation>
    <scope>NUCLEOTIDE SEQUENCE</scope>
    <source>
        <strain evidence="1">DSM 106290</strain>
    </source>
</reference>
<dbReference type="Proteomes" id="UP000662939">
    <property type="component" value="Chromosome"/>
</dbReference>
<dbReference type="KEGG" id="nav:JQS30_15340"/>
<sequence length="139" mass="16273">MSKKPFQGFATPAVPTAEEIREWAHDPHAGPPEGRQWDLLLATDELIHTWLELAADPLCPKRAFALHVMYIYSGDAVRTKFKVHTEKKVEKLLEAASEHRDQWIRLWIRNTKALIKYPKLFDYQEWCNGGLVRNPRRIR</sequence>